<reference evidence="6" key="1">
    <citation type="submission" date="2025-08" db="UniProtKB">
        <authorList>
            <consortium name="RefSeq"/>
        </authorList>
    </citation>
    <scope>IDENTIFICATION</scope>
</reference>
<dbReference type="InterPro" id="IPR051228">
    <property type="entry name" value="NADPH_Oxidase/PX-Domain"/>
</dbReference>
<proteinExistence type="predicted"/>
<evidence type="ECO:0000259" key="4">
    <source>
        <dbReference type="PROSITE" id="PS50002"/>
    </source>
</evidence>
<name>A0A8B7YB65_ACAPL</name>
<dbReference type="RefSeq" id="XP_022089802.1">
    <property type="nucleotide sequence ID" value="XM_022234110.1"/>
</dbReference>
<keyword evidence="5" id="KW-1185">Reference proteome</keyword>
<organism evidence="5 6">
    <name type="scientific">Acanthaster planci</name>
    <name type="common">Crown-of-thorns starfish</name>
    <dbReference type="NCBI Taxonomy" id="133434"/>
    <lineage>
        <taxon>Eukaryota</taxon>
        <taxon>Metazoa</taxon>
        <taxon>Echinodermata</taxon>
        <taxon>Eleutherozoa</taxon>
        <taxon>Asterozoa</taxon>
        <taxon>Asteroidea</taxon>
        <taxon>Valvatacea</taxon>
        <taxon>Valvatida</taxon>
        <taxon>Acanthasteridae</taxon>
        <taxon>Acanthaster</taxon>
    </lineage>
</organism>
<evidence type="ECO:0000256" key="1">
    <source>
        <dbReference type="ARBA" id="ARBA00022443"/>
    </source>
</evidence>
<dbReference type="GO" id="GO:0005737">
    <property type="term" value="C:cytoplasm"/>
    <property type="evidence" value="ECO:0007669"/>
    <property type="project" value="TreeGrafter"/>
</dbReference>
<accession>A0A8B7YB65</accession>
<dbReference type="OMA" id="CGTELMS"/>
<protein>
    <submittedName>
        <fullName evidence="6">SH3 domain-containing protein Dlish-like</fullName>
    </submittedName>
</protein>
<dbReference type="PANTHER" id="PTHR15706">
    <property type="entry name" value="SH3 MULTIPLE DOMAIN"/>
    <property type="match status" value="1"/>
</dbReference>
<dbReference type="GeneID" id="110978828"/>
<dbReference type="PROSITE" id="PS50002">
    <property type="entry name" value="SH3"/>
    <property type="match status" value="3"/>
</dbReference>
<sequence>MSFLCGPMRLRIKKRRDDVESLLHGNDSLSAAKIPNDPASRMIVLHDFIGCLKDELSVSEGQSVDILDVDRKWAYVAASSGRGFVPLSCLGPSTRRHSTDSIVNNEQSGQGDTLLSNRFYQTGGETVFAKSPRGQYVVLYDFKAQDENDLSVVSGDCVLSLNEDDPEWTWVQKTDGAEGFVPTAYLYSDTIPVVDSTVSSLQNSLSSTEPHLHKLQLCGTELMSLYDYQGRIADDLTVVRGDLLYADMTNQTHDEWLWAYCPRTQTCGFIPRGYARPPAIE</sequence>
<dbReference type="OrthoDB" id="9991832at2759"/>
<dbReference type="GO" id="GO:0042554">
    <property type="term" value="P:superoxide anion generation"/>
    <property type="evidence" value="ECO:0007669"/>
    <property type="project" value="TreeGrafter"/>
</dbReference>
<dbReference type="KEGG" id="aplc:110978828"/>
<evidence type="ECO:0000256" key="3">
    <source>
        <dbReference type="PROSITE-ProRule" id="PRU00192"/>
    </source>
</evidence>
<feature type="domain" description="SH3" evidence="4">
    <location>
        <begin position="37"/>
        <end position="95"/>
    </location>
</feature>
<dbReference type="AlphaFoldDB" id="A0A8B7YB65"/>
<keyword evidence="1 3" id="KW-0728">SH3 domain</keyword>
<gene>
    <name evidence="6" type="primary">LOC110978828</name>
</gene>
<dbReference type="InterPro" id="IPR001452">
    <property type="entry name" value="SH3_domain"/>
</dbReference>
<dbReference type="Pfam" id="PF00018">
    <property type="entry name" value="SH3_1"/>
    <property type="match status" value="1"/>
</dbReference>
<dbReference type="Gene3D" id="2.30.30.40">
    <property type="entry name" value="SH3 Domains"/>
    <property type="match status" value="3"/>
</dbReference>
<dbReference type="GO" id="GO:0016176">
    <property type="term" value="F:superoxide-generating NADPH oxidase activator activity"/>
    <property type="evidence" value="ECO:0007669"/>
    <property type="project" value="TreeGrafter"/>
</dbReference>
<dbReference type="SUPFAM" id="SSF50044">
    <property type="entry name" value="SH3-domain"/>
    <property type="match status" value="3"/>
</dbReference>
<feature type="domain" description="SH3" evidence="4">
    <location>
        <begin position="131"/>
        <end position="191"/>
    </location>
</feature>
<dbReference type="PANTHER" id="PTHR15706:SF2">
    <property type="entry name" value="SH3 AND PX DOMAIN-CONTAINING PROTEIN 2A"/>
    <property type="match status" value="1"/>
</dbReference>
<dbReference type="InterPro" id="IPR036028">
    <property type="entry name" value="SH3-like_dom_sf"/>
</dbReference>
<dbReference type="SMART" id="SM00326">
    <property type="entry name" value="SH3"/>
    <property type="match status" value="3"/>
</dbReference>
<dbReference type="Proteomes" id="UP000694845">
    <property type="component" value="Unplaced"/>
</dbReference>
<evidence type="ECO:0000256" key="2">
    <source>
        <dbReference type="ARBA" id="ARBA00022737"/>
    </source>
</evidence>
<keyword evidence="2" id="KW-0677">Repeat</keyword>
<dbReference type="CDD" id="cd00174">
    <property type="entry name" value="SH3"/>
    <property type="match status" value="1"/>
</dbReference>
<evidence type="ECO:0000313" key="5">
    <source>
        <dbReference type="Proteomes" id="UP000694845"/>
    </source>
</evidence>
<feature type="domain" description="SH3" evidence="4">
    <location>
        <begin position="217"/>
        <end position="280"/>
    </location>
</feature>
<evidence type="ECO:0000313" key="6">
    <source>
        <dbReference type="RefSeq" id="XP_022089802.1"/>
    </source>
</evidence>